<evidence type="ECO:0000256" key="9">
    <source>
        <dbReference type="PROSITE-ProRule" id="PRU00206"/>
    </source>
</evidence>
<accession>A0A8S4NBK8</accession>
<evidence type="ECO:0000256" key="10">
    <source>
        <dbReference type="SAM" id="Phobius"/>
    </source>
</evidence>
<dbReference type="GO" id="GO:0005886">
    <property type="term" value="C:plasma membrane"/>
    <property type="evidence" value="ECO:0007669"/>
    <property type="project" value="TreeGrafter"/>
</dbReference>
<feature type="disulfide bond" evidence="9">
    <location>
        <begin position="106"/>
        <end position="119"/>
    </location>
</feature>
<dbReference type="OrthoDB" id="6153449at2759"/>
<evidence type="ECO:0000256" key="8">
    <source>
        <dbReference type="ARBA" id="ARBA00023180"/>
    </source>
</evidence>
<dbReference type="PANTHER" id="PTHR12120">
    <property type="entry name" value="TNFR-CYS DOMAIN-CONTAINING PROTEIN"/>
    <property type="match status" value="1"/>
</dbReference>
<evidence type="ECO:0000259" key="12">
    <source>
        <dbReference type="PROSITE" id="PS50050"/>
    </source>
</evidence>
<comment type="subcellular location">
    <subcellularLocation>
        <location evidence="1">Membrane</location>
        <topology evidence="1">Single-pass membrane protein</topology>
    </subcellularLocation>
</comment>
<evidence type="ECO:0000256" key="11">
    <source>
        <dbReference type="SAM" id="SignalP"/>
    </source>
</evidence>
<keyword evidence="5 10" id="KW-0472">Membrane</keyword>
<comment type="caution">
    <text evidence="9">Lacks conserved residue(s) required for the propagation of feature annotation.</text>
</comment>
<dbReference type="PROSITE" id="PS50050">
    <property type="entry name" value="TNFR_NGFR_2"/>
    <property type="match status" value="2"/>
</dbReference>
<feature type="repeat" description="TNFR-Cys" evidence="9">
    <location>
        <begin position="129"/>
        <end position="171"/>
    </location>
</feature>
<dbReference type="GO" id="GO:0043123">
    <property type="term" value="P:positive regulation of canonical NF-kappaB signal transduction"/>
    <property type="evidence" value="ECO:0007669"/>
    <property type="project" value="InterPro"/>
</dbReference>
<keyword evidence="14" id="KW-1185">Reference proteome</keyword>
<dbReference type="GO" id="GO:0046330">
    <property type="term" value="P:positive regulation of JNK cascade"/>
    <property type="evidence" value="ECO:0007669"/>
    <property type="project" value="InterPro"/>
</dbReference>
<evidence type="ECO:0000256" key="1">
    <source>
        <dbReference type="ARBA" id="ARBA00004167"/>
    </source>
</evidence>
<dbReference type="EMBL" id="CAIIXF020000002">
    <property type="protein sequence ID" value="CAH1777836.1"/>
    <property type="molecule type" value="Genomic_DNA"/>
</dbReference>
<evidence type="ECO:0000256" key="3">
    <source>
        <dbReference type="ARBA" id="ARBA00022737"/>
    </source>
</evidence>
<feature type="repeat" description="TNFR-Cys" evidence="9">
    <location>
        <begin position="84"/>
        <end position="127"/>
    </location>
</feature>
<dbReference type="Gene3D" id="2.10.50.10">
    <property type="entry name" value="Tumor Necrosis Factor Receptor, subunit A, domain 2"/>
    <property type="match status" value="2"/>
</dbReference>
<dbReference type="Proteomes" id="UP000749559">
    <property type="component" value="Unassembled WGS sequence"/>
</dbReference>
<protein>
    <recommendedName>
        <fullName evidence="12">TNFR-Cys domain-containing protein</fullName>
    </recommendedName>
</protein>
<dbReference type="InterPro" id="IPR001368">
    <property type="entry name" value="TNFR/NGFR_Cys_rich_reg"/>
</dbReference>
<evidence type="ECO:0000256" key="4">
    <source>
        <dbReference type="ARBA" id="ARBA00022989"/>
    </source>
</evidence>
<gene>
    <name evidence="13" type="ORF">OFUS_LOCUS4828</name>
</gene>
<dbReference type="PROSITE" id="PS00652">
    <property type="entry name" value="TNFR_NGFR_1"/>
    <property type="match status" value="1"/>
</dbReference>
<feature type="domain" description="TNFR-Cys" evidence="12">
    <location>
        <begin position="84"/>
        <end position="127"/>
    </location>
</feature>
<evidence type="ECO:0000256" key="5">
    <source>
        <dbReference type="ARBA" id="ARBA00023136"/>
    </source>
</evidence>
<keyword evidence="2 10" id="KW-0812">Transmembrane</keyword>
<keyword evidence="11" id="KW-0732">Signal</keyword>
<feature type="domain" description="TNFR-Cys" evidence="12">
    <location>
        <begin position="129"/>
        <end position="171"/>
    </location>
</feature>
<keyword evidence="7" id="KW-0675">Receptor</keyword>
<keyword evidence="6 9" id="KW-1015">Disulfide bond</keyword>
<keyword evidence="8" id="KW-0325">Glycoprotein</keyword>
<comment type="caution">
    <text evidence="13">The sequence shown here is derived from an EMBL/GenBank/DDBJ whole genome shotgun (WGS) entry which is preliminary data.</text>
</comment>
<feature type="disulfide bond" evidence="9">
    <location>
        <begin position="109"/>
        <end position="127"/>
    </location>
</feature>
<evidence type="ECO:0000256" key="7">
    <source>
        <dbReference type="ARBA" id="ARBA00023170"/>
    </source>
</evidence>
<dbReference type="InterPro" id="IPR047526">
    <property type="entry name" value="TNR19/27/EDAR"/>
</dbReference>
<sequence>MKTGMIWLCGLVLVIEHRRLCYSMSIVNTLNSLVVESSSESLRDSLFQEIVIVPKQQDPKITHSNPLKHHRRRTEPTYQIYRKICHGRTRKWLELFPNGSHICHPCSKCRPGYGVKEHCALEKDTICEQCTPGSTYSKGLSQHHPCKACDNCLLRQKAKIKECTATENTKCGHCKKGFYRDAYTNLCVNETTDKSNNEVFSNGFDDVTVSSNNTDPNVDENDNMYQIMENFNIWLTIGVLCFLSVMMIGIVCLIKYCLKTDRTSRSIDICSYGALDRHHDVLKRADEKVKIDLCENPNGATKINGRVHNNIQNDTTTKHKKEHESENYQTTELSSNGRNMKGWFQKITQNNMIHFFTSFHHRLFYITQQRCDHCSRKSSKENNCKLNPHIKHPNEKGQCTDVETRSFYSTVLDFIGRMMKGRKRWKDRKPSKKKFQITEQHRTAMRNCSCVIVNM</sequence>
<dbReference type="SMART" id="SM00208">
    <property type="entry name" value="TNFR"/>
    <property type="match status" value="2"/>
</dbReference>
<evidence type="ECO:0000256" key="6">
    <source>
        <dbReference type="ARBA" id="ARBA00023157"/>
    </source>
</evidence>
<feature type="transmembrane region" description="Helical" evidence="10">
    <location>
        <begin position="233"/>
        <end position="258"/>
    </location>
</feature>
<dbReference type="CDD" id="cd00185">
    <property type="entry name" value="TNFRSF"/>
    <property type="match status" value="1"/>
</dbReference>
<feature type="chain" id="PRO_5035764548" description="TNFR-Cys domain-containing protein" evidence="11">
    <location>
        <begin position="24"/>
        <end position="455"/>
    </location>
</feature>
<dbReference type="GO" id="GO:0038023">
    <property type="term" value="F:signaling receptor activity"/>
    <property type="evidence" value="ECO:0007669"/>
    <property type="project" value="InterPro"/>
</dbReference>
<reference evidence="13" key="1">
    <citation type="submission" date="2022-03" db="EMBL/GenBank/DDBJ databases">
        <authorList>
            <person name="Martin C."/>
        </authorList>
    </citation>
    <scope>NUCLEOTIDE SEQUENCE</scope>
</reference>
<proteinExistence type="predicted"/>
<evidence type="ECO:0000313" key="13">
    <source>
        <dbReference type="EMBL" id="CAH1777836.1"/>
    </source>
</evidence>
<evidence type="ECO:0000313" key="14">
    <source>
        <dbReference type="Proteomes" id="UP000749559"/>
    </source>
</evidence>
<keyword evidence="4 10" id="KW-1133">Transmembrane helix</keyword>
<dbReference type="Pfam" id="PF00020">
    <property type="entry name" value="TNFR_c6"/>
    <property type="match status" value="2"/>
</dbReference>
<evidence type="ECO:0000256" key="2">
    <source>
        <dbReference type="ARBA" id="ARBA00022692"/>
    </source>
</evidence>
<dbReference type="SUPFAM" id="SSF57586">
    <property type="entry name" value="TNF receptor-like"/>
    <property type="match status" value="1"/>
</dbReference>
<name>A0A8S4NBK8_OWEFU</name>
<keyword evidence="3" id="KW-0677">Repeat</keyword>
<dbReference type="AlphaFoldDB" id="A0A8S4NBK8"/>
<feature type="signal peptide" evidence="11">
    <location>
        <begin position="1"/>
        <end position="23"/>
    </location>
</feature>
<dbReference type="PANTHER" id="PTHR12120:SF10">
    <property type="entry name" value="TNFR-CYS DOMAIN-CONTAINING PROTEIN"/>
    <property type="match status" value="1"/>
</dbReference>
<organism evidence="13 14">
    <name type="scientific">Owenia fusiformis</name>
    <name type="common">Polychaete worm</name>
    <dbReference type="NCBI Taxonomy" id="6347"/>
    <lineage>
        <taxon>Eukaryota</taxon>
        <taxon>Metazoa</taxon>
        <taxon>Spiralia</taxon>
        <taxon>Lophotrochozoa</taxon>
        <taxon>Annelida</taxon>
        <taxon>Polychaeta</taxon>
        <taxon>Sedentaria</taxon>
        <taxon>Canalipalpata</taxon>
        <taxon>Sabellida</taxon>
        <taxon>Oweniida</taxon>
        <taxon>Oweniidae</taxon>
        <taxon>Owenia</taxon>
    </lineage>
</organism>